<protein>
    <submittedName>
        <fullName evidence="1">Uncharacterized protein</fullName>
    </submittedName>
</protein>
<evidence type="ECO:0000313" key="1">
    <source>
        <dbReference type="EMBL" id="MPN36580.1"/>
    </source>
</evidence>
<dbReference type="AlphaFoldDB" id="A0A645HCY0"/>
<comment type="caution">
    <text evidence="1">The sequence shown here is derived from an EMBL/GenBank/DDBJ whole genome shotgun (WGS) entry which is preliminary data.</text>
</comment>
<name>A0A645HCY0_9ZZZZ</name>
<gene>
    <name evidence="1" type="ORF">SDC9_184089</name>
</gene>
<proteinExistence type="predicted"/>
<organism evidence="1">
    <name type="scientific">bioreactor metagenome</name>
    <dbReference type="NCBI Taxonomy" id="1076179"/>
    <lineage>
        <taxon>unclassified sequences</taxon>
        <taxon>metagenomes</taxon>
        <taxon>ecological metagenomes</taxon>
    </lineage>
</organism>
<dbReference type="EMBL" id="VSSQ01090787">
    <property type="protein sequence ID" value="MPN36580.1"/>
    <property type="molecule type" value="Genomic_DNA"/>
</dbReference>
<reference evidence="1" key="1">
    <citation type="submission" date="2019-08" db="EMBL/GenBank/DDBJ databases">
        <authorList>
            <person name="Kucharzyk K."/>
            <person name="Murdoch R.W."/>
            <person name="Higgins S."/>
            <person name="Loffler F."/>
        </authorList>
    </citation>
    <scope>NUCLEOTIDE SEQUENCE</scope>
</reference>
<accession>A0A645HCY0</accession>
<sequence length="64" mass="6768">MTAGAHGFAQMHDVDRAGGYVGIEIQHALAGPVVKQGTEGELHRIISMDDSRHRGCGSGPRKPC</sequence>